<evidence type="ECO:0000313" key="1">
    <source>
        <dbReference type="EMBL" id="DAD69975.1"/>
    </source>
</evidence>
<accession>A0A8S5LJE6</accession>
<name>A0A8S5LJE6_9CAUD</name>
<proteinExistence type="predicted"/>
<dbReference type="EMBL" id="BK015858">
    <property type="protein sequence ID" value="DAD69975.1"/>
    <property type="molecule type" value="Genomic_DNA"/>
</dbReference>
<sequence length="151" mass="16966">MDKLTWYDNDGRIMCRRGYEVALARLASYEATGLTPEQVVNAKTIIESAFADDTSKAERIRKLLAADGEGRVVVLPPCKYGDTLYCLENGKIYPKTITQIAFYLQDTLRTIIISAKNYRGETNGFLASELGKTMFLSLEKAERALEEQKNV</sequence>
<reference evidence="1" key="1">
    <citation type="journal article" date="2021" name="Proc. Natl. Acad. Sci. U.S.A.">
        <title>A Catalog of Tens of Thousands of Viruses from Human Metagenomes Reveals Hidden Associations with Chronic Diseases.</title>
        <authorList>
            <person name="Tisza M.J."/>
            <person name="Buck C.B."/>
        </authorList>
    </citation>
    <scope>NUCLEOTIDE SEQUENCE</scope>
    <source>
        <strain evidence="1">CtFWA4</strain>
    </source>
</reference>
<organism evidence="1">
    <name type="scientific">Caudovirales sp. ctFWA4</name>
    <dbReference type="NCBI Taxonomy" id="2827628"/>
    <lineage>
        <taxon>Viruses</taxon>
        <taxon>Duplodnaviria</taxon>
        <taxon>Heunggongvirae</taxon>
        <taxon>Uroviricota</taxon>
        <taxon>Caudoviricetes</taxon>
    </lineage>
</organism>
<protein>
    <submittedName>
        <fullName evidence="1">Uncharacterized protein</fullName>
    </submittedName>
</protein>